<accession>A0A0M9DET5</accession>
<dbReference type="Gene3D" id="3.90.1750.20">
    <property type="entry name" value="Putative Large Serine Recombinase, Chain B, Domain 2"/>
    <property type="match status" value="1"/>
</dbReference>
<evidence type="ECO:0000313" key="9">
    <source>
        <dbReference type="Proteomes" id="UP000037977"/>
    </source>
</evidence>
<evidence type="ECO:0000259" key="6">
    <source>
        <dbReference type="PROSITE" id="PS51736"/>
    </source>
</evidence>
<dbReference type="PANTHER" id="PTHR30461:SF23">
    <property type="entry name" value="DNA RECOMBINASE-RELATED"/>
    <property type="match status" value="1"/>
</dbReference>
<gene>
    <name evidence="8" type="ORF">ADM90_22615</name>
</gene>
<reference evidence="8 9" key="1">
    <citation type="submission" date="2015-07" db="EMBL/GenBank/DDBJ databases">
        <title>Genome sequencing project for genomic taxonomy and phylogenomics of Bacillus-like bacteria.</title>
        <authorList>
            <person name="Liu B."/>
            <person name="Wang J."/>
            <person name="Zhu Y."/>
            <person name="Liu G."/>
            <person name="Chen Q."/>
            <person name="Chen Z."/>
            <person name="Che J."/>
            <person name="Ge C."/>
            <person name="Shi H."/>
            <person name="Pan Z."/>
            <person name="Liu X."/>
        </authorList>
    </citation>
    <scope>NUCLEOTIDE SEQUENCE [LARGE SCALE GENOMIC DNA]</scope>
    <source>
        <strain evidence="8 9">DSM 54</strain>
    </source>
</reference>
<dbReference type="Pfam" id="PF00239">
    <property type="entry name" value="Resolvase"/>
    <property type="match status" value="1"/>
</dbReference>
<dbReference type="PROSITE" id="PS00397">
    <property type="entry name" value="RECOMBINASES_1"/>
    <property type="match status" value="1"/>
</dbReference>
<dbReference type="InterPro" id="IPR038109">
    <property type="entry name" value="DNA_bind_recomb_sf"/>
</dbReference>
<dbReference type="GO" id="GO:0000150">
    <property type="term" value="F:DNA strand exchange activity"/>
    <property type="evidence" value="ECO:0007669"/>
    <property type="project" value="InterPro"/>
</dbReference>
<protein>
    <recommendedName>
        <fullName evidence="10">Resolvase</fullName>
    </recommendedName>
</protein>
<dbReference type="SUPFAM" id="SSF53041">
    <property type="entry name" value="Resolvase-like"/>
    <property type="match status" value="1"/>
</dbReference>
<evidence type="ECO:0000313" key="8">
    <source>
        <dbReference type="EMBL" id="KOY80008.1"/>
    </source>
</evidence>
<feature type="domain" description="Resolvase/invertase-type recombinase catalytic" evidence="6">
    <location>
        <begin position="3"/>
        <end position="152"/>
    </location>
</feature>
<dbReference type="CDD" id="cd00338">
    <property type="entry name" value="Ser_Recombinase"/>
    <property type="match status" value="1"/>
</dbReference>
<dbReference type="PROSITE" id="PS51737">
    <property type="entry name" value="RECOMBINASE_DNA_BIND"/>
    <property type="match status" value="1"/>
</dbReference>
<dbReference type="Proteomes" id="UP000037977">
    <property type="component" value="Unassembled WGS sequence"/>
</dbReference>
<dbReference type="InterPro" id="IPR006119">
    <property type="entry name" value="Resolv_N"/>
</dbReference>
<dbReference type="AlphaFoldDB" id="A0A0M9DET5"/>
<dbReference type="GO" id="GO:0003677">
    <property type="term" value="F:DNA binding"/>
    <property type="evidence" value="ECO:0007669"/>
    <property type="project" value="UniProtKB-KW"/>
</dbReference>
<dbReference type="OrthoDB" id="9797501at2"/>
<evidence type="ECO:0008006" key="10">
    <source>
        <dbReference type="Google" id="ProtNLM"/>
    </source>
</evidence>
<evidence type="ECO:0000256" key="1">
    <source>
        <dbReference type="ARBA" id="ARBA00022908"/>
    </source>
</evidence>
<proteinExistence type="predicted"/>
<organism evidence="8 9">
    <name type="scientific">Lysinibacillus macroides</name>
    <dbReference type="NCBI Taxonomy" id="33935"/>
    <lineage>
        <taxon>Bacteria</taxon>
        <taxon>Bacillati</taxon>
        <taxon>Bacillota</taxon>
        <taxon>Bacilli</taxon>
        <taxon>Bacillales</taxon>
        <taxon>Bacillaceae</taxon>
        <taxon>Lysinibacillus</taxon>
    </lineage>
</organism>
<evidence type="ECO:0000259" key="7">
    <source>
        <dbReference type="PROSITE" id="PS51737"/>
    </source>
</evidence>
<dbReference type="STRING" id="33935.ADM90_22615"/>
<dbReference type="PROSITE" id="PS51736">
    <property type="entry name" value="RECOMBINASES_3"/>
    <property type="match status" value="1"/>
</dbReference>
<evidence type="ECO:0000256" key="5">
    <source>
        <dbReference type="PROSITE-ProRule" id="PRU10137"/>
    </source>
</evidence>
<dbReference type="SMART" id="SM00857">
    <property type="entry name" value="Resolvase"/>
    <property type="match status" value="1"/>
</dbReference>
<keyword evidence="1" id="KW-0229">DNA integration</keyword>
<feature type="domain" description="Recombinase" evidence="7">
    <location>
        <begin position="159"/>
        <end position="271"/>
    </location>
</feature>
<dbReference type="Gene3D" id="3.40.50.1390">
    <property type="entry name" value="Resolvase, N-terminal catalytic domain"/>
    <property type="match status" value="1"/>
</dbReference>
<keyword evidence="3" id="KW-0233">DNA recombination</keyword>
<dbReference type="InterPro" id="IPR036162">
    <property type="entry name" value="Resolvase-like_N_sf"/>
</dbReference>
<dbReference type="InterPro" id="IPR025827">
    <property type="entry name" value="Zn_ribbon_recom_dom"/>
</dbReference>
<keyword evidence="2" id="KW-0238">DNA-binding</keyword>
<dbReference type="InterPro" id="IPR006118">
    <property type="entry name" value="Recombinase_CS"/>
</dbReference>
<comment type="caution">
    <text evidence="8">The sequence shown here is derived from an EMBL/GenBank/DDBJ whole genome shotgun (WGS) entry which is preliminary data.</text>
</comment>
<name>A0A0M9DET5_9BACI</name>
<feature type="active site" description="O-(5'-phospho-DNA)-serine intermediate" evidence="4 5">
    <location>
        <position position="11"/>
    </location>
</feature>
<dbReference type="Pfam" id="PF13408">
    <property type="entry name" value="Zn_ribbon_recom"/>
    <property type="match status" value="1"/>
</dbReference>
<dbReference type="Pfam" id="PF07508">
    <property type="entry name" value="Recombinase"/>
    <property type="match status" value="1"/>
</dbReference>
<dbReference type="PANTHER" id="PTHR30461">
    <property type="entry name" value="DNA-INVERTASE FROM LAMBDOID PROPHAGE"/>
    <property type="match status" value="1"/>
</dbReference>
<dbReference type="EMBL" id="LGCI01000014">
    <property type="protein sequence ID" value="KOY80008.1"/>
    <property type="molecule type" value="Genomic_DNA"/>
</dbReference>
<dbReference type="GO" id="GO:0015074">
    <property type="term" value="P:DNA integration"/>
    <property type="evidence" value="ECO:0007669"/>
    <property type="project" value="UniProtKB-KW"/>
</dbReference>
<evidence type="ECO:0000256" key="3">
    <source>
        <dbReference type="ARBA" id="ARBA00023172"/>
    </source>
</evidence>
<sequence length="500" mass="58124">MKKAVGYLRVSTDIQLDGYSIPKQDREVRRHCEYANFELLKIYNEGSGSGSSIKERPEFRQLLHDVLSNEKESIYIVVWKLDRFARNLKEAMVLLDEIHKKGHYLVSISEGINTETEGSILLLQVLFAMAENERRNILFHCKNGMRERAEKGLFNGGRVFGYSSTPAKKLQINEHEAKIVRFIFDRYVVDGWGYKKIASYLNNHYTSDEDNSRSWSIFSIKSIVTNPIYAGFIRWGEKGKERKIYKGQHHAIISEEQWFKAQSSYSERSYQPVKIHKGSYFLSGFLKCPECNSSMVQHKSSGGKYLYYQCSQNKNKGLCKANLINKNDAEQKVLTELSSKLKATEIRTFLSSKLSSQLKLDIQPKHEQFKFFKKRLKELQTNKKQLFDLYYKQIIDEDALSDQLSHLQNSEKDINDKLKRVESSIELENNLNVGLIVNNILDNFEQFFQSLDDIKKKELLKEIIQDIQVTTVPLGKKRVKRVVNQINYNFEINSISKLVS</sequence>
<keyword evidence="9" id="KW-1185">Reference proteome</keyword>
<dbReference type="InterPro" id="IPR011109">
    <property type="entry name" value="DNA_bind_recombinase_dom"/>
</dbReference>
<evidence type="ECO:0000256" key="4">
    <source>
        <dbReference type="PIRSR" id="PIRSR606118-50"/>
    </source>
</evidence>
<dbReference type="RefSeq" id="WP_053997110.1">
    <property type="nucleotide sequence ID" value="NZ_CP065643.1"/>
</dbReference>
<evidence type="ECO:0000256" key="2">
    <source>
        <dbReference type="ARBA" id="ARBA00023125"/>
    </source>
</evidence>
<dbReference type="InterPro" id="IPR050639">
    <property type="entry name" value="SSR_resolvase"/>
</dbReference>
<dbReference type="PATRIC" id="fig|33935.3.peg.3768"/>